<dbReference type="SMART" id="SM00715">
    <property type="entry name" value="LA"/>
    <property type="match status" value="1"/>
</dbReference>
<feature type="region of interest" description="Disordered" evidence="4">
    <location>
        <begin position="427"/>
        <end position="475"/>
    </location>
</feature>
<feature type="compositionally biased region" description="Polar residues" evidence="4">
    <location>
        <begin position="1526"/>
        <end position="1537"/>
    </location>
</feature>
<dbReference type="InterPro" id="IPR045180">
    <property type="entry name" value="La_dom_prot"/>
</dbReference>
<keyword evidence="7" id="KW-1185">Reference proteome</keyword>
<dbReference type="OrthoDB" id="10046764at2759"/>
<feature type="region of interest" description="Disordered" evidence="4">
    <location>
        <begin position="288"/>
        <end position="312"/>
    </location>
</feature>
<feature type="compositionally biased region" description="Basic residues" evidence="4">
    <location>
        <begin position="1410"/>
        <end position="1423"/>
    </location>
</feature>
<dbReference type="InterPro" id="IPR036388">
    <property type="entry name" value="WH-like_DNA-bd_sf"/>
</dbReference>
<feature type="compositionally biased region" description="Polar residues" evidence="4">
    <location>
        <begin position="783"/>
        <end position="792"/>
    </location>
</feature>
<dbReference type="GO" id="GO:0010494">
    <property type="term" value="C:cytoplasmic stress granule"/>
    <property type="evidence" value="ECO:0007669"/>
    <property type="project" value="TreeGrafter"/>
</dbReference>
<dbReference type="InterPro" id="IPR000504">
    <property type="entry name" value="RRM_dom"/>
</dbReference>
<reference evidence="6" key="1">
    <citation type="submission" date="2021-05" db="EMBL/GenBank/DDBJ databases">
        <authorList>
            <person name="Tigano A."/>
        </authorList>
    </citation>
    <scope>NUCLEOTIDE SEQUENCE</scope>
</reference>
<evidence type="ECO:0000259" key="5">
    <source>
        <dbReference type="PROSITE" id="PS50961"/>
    </source>
</evidence>
<feature type="compositionally biased region" description="Polar residues" evidence="4">
    <location>
        <begin position="803"/>
        <end position="823"/>
    </location>
</feature>
<gene>
    <name evidence="6" type="ORF">MMEN_LOCUS7091</name>
</gene>
<feature type="domain" description="HTH La-type RNA-binding" evidence="5">
    <location>
        <begin position="1119"/>
        <end position="1208"/>
    </location>
</feature>
<accession>A0A8S4APN6</accession>
<dbReference type="GO" id="GO:0005829">
    <property type="term" value="C:cytosol"/>
    <property type="evidence" value="ECO:0007669"/>
    <property type="project" value="TreeGrafter"/>
</dbReference>
<name>A0A8S4APN6_9TELE</name>
<feature type="region of interest" description="Disordered" evidence="4">
    <location>
        <begin position="971"/>
        <end position="991"/>
    </location>
</feature>
<dbReference type="Gene3D" id="1.10.10.10">
    <property type="entry name" value="Winged helix-like DNA-binding domain superfamily/Winged helix DNA-binding domain"/>
    <property type="match status" value="1"/>
</dbReference>
<evidence type="ECO:0000256" key="4">
    <source>
        <dbReference type="SAM" id="MobiDB-lite"/>
    </source>
</evidence>
<feature type="region of interest" description="Disordered" evidence="4">
    <location>
        <begin position="335"/>
        <end position="360"/>
    </location>
</feature>
<dbReference type="Gene3D" id="3.30.70.330">
    <property type="match status" value="1"/>
</dbReference>
<dbReference type="Pfam" id="PF26088">
    <property type="entry name" value="RRM_LARP4"/>
    <property type="match status" value="1"/>
</dbReference>
<dbReference type="InterPro" id="IPR035979">
    <property type="entry name" value="RBD_domain_sf"/>
</dbReference>
<feature type="region of interest" description="Disordered" evidence="4">
    <location>
        <begin position="1371"/>
        <end position="1593"/>
    </location>
</feature>
<dbReference type="PROSITE" id="PS50961">
    <property type="entry name" value="HTH_LA"/>
    <property type="match status" value="1"/>
</dbReference>
<comment type="caution">
    <text evidence="6">The sequence shown here is derived from an EMBL/GenBank/DDBJ whole genome shotgun (WGS) entry which is preliminary data.</text>
</comment>
<dbReference type="PANTHER" id="PTHR22792:SF43">
    <property type="entry name" value="LA-RELATED PROTEIN 4B"/>
    <property type="match status" value="1"/>
</dbReference>
<feature type="region of interest" description="Disordered" evidence="4">
    <location>
        <begin position="185"/>
        <end position="224"/>
    </location>
</feature>
<organism evidence="6 7">
    <name type="scientific">Menidia menidia</name>
    <name type="common">Atlantic silverside</name>
    <dbReference type="NCBI Taxonomy" id="238744"/>
    <lineage>
        <taxon>Eukaryota</taxon>
        <taxon>Metazoa</taxon>
        <taxon>Chordata</taxon>
        <taxon>Craniata</taxon>
        <taxon>Vertebrata</taxon>
        <taxon>Euteleostomi</taxon>
        <taxon>Actinopterygii</taxon>
        <taxon>Neopterygii</taxon>
        <taxon>Teleostei</taxon>
        <taxon>Neoteleostei</taxon>
        <taxon>Acanthomorphata</taxon>
        <taxon>Ovalentaria</taxon>
        <taxon>Atherinomorphae</taxon>
        <taxon>Atheriniformes</taxon>
        <taxon>Atherinopsidae</taxon>
        <taxon>Menidiinae</taxon>
        <taxon>Menidia</taxon>
    </lineage>
</organism>
<evidence type="ECO:0000256" key="3">
    <source>
        <dbReference type="PROSITE-ProRule" id="PRU00332"/>
    </source>
</evidence>
<dbReference type="GO" id="GO:0045727">
    <property type="term" value="P:positive regulation of translation"/>
    <property type="evidence" value="ECO:0007669"/>
    <property type="project" value="TreeGrafter"/>
</dbReference>
<keyword evidence="2 3" id="KW-0694">RNA-binding</keyword>
<proteinExistence type="predicted"/>
<feature type="compositionally biased region" description="Polar residues" evidence="4">
    <location>
        <begin position="1390"/>
        <end position="1409"/>
    </location>
</feature>
<feature type="compositionally biased region" description="Low complexity" evidence="4">
    <location>
        <begin position="1574"/>
        <end position="1587"/>
    </location>
</feature>
<dbReference type="SUPFAM" id="SSF46785">
    <property type="entry name" value="Winged helix' DNA-binding domain"/>
    <property type="match status" value="1"/>
</dbReference>
<feature type="compositionally biased region" description="Basic and acidic residues" evidence="4">
    <location>
        <begin position="430"/>
        <end position="475"/>
    </location>
</feature>
<dbReference type="SMART" id="SM00360">
    <property type="entry name" value="RRM"/>
    <property type="match status" value="1"/>
</dbReference>
<feature type="region of interest" description="Disordered" evidence="4">
    <location>
        <begin position="128"/>
        <end position="149"/>
    </location>
</feature>
<evidence type="ECO:0000256" key="2">
    <source>
        <dbReference type="ARBA" id="ARBA00022884"/>
    </source>
</evidence>
<dbReference type="Pfam" id="PF05383">
    <property type="entry name" value="La"/>
    <property type="match status" value="1"/>
</dbReference>
<dbReference type="InterPro" id="IPR036390">
    <property type="entry name" value="WH_DNA-bd_sf"/>
</dbReference>
<feature type="compositionally biased region" description="Polar residues" evidence="4">
    <location>
        <begin position="764"/>
        <end position="773"/>
    </location>
</feature>
<dbReference type="InterPro" id="IPR058699">
    <property type="entry name" value="RRM_LARP4/4B"/>
</dbReference>
<dbReference type="InterPro" id="IPR012677">
    <property type="entry name" value="Nucleotide-bd_a/b_plait_sf"/>
</dbReference>
<dbReference type="SUPFAM" id="SSF54928">
    <property type="entry name" value="RNA-binding domain, RBD"/>
    <property type="match status" value="1"/>
</dbReference>
<dbReference type="InterPro" id="IPR006630">
    <property type="entry name" value="La_HTH"/>
</dbReference>
<evidence type="ECO:0000313" key="7">
    <source>
        <dbReference type="Proteomes" id="UP000677803"/>
    </source>
</evidence>
<dbReference type="Proteomes" id="UP000677803">
    <property type="component" value="Unassembled WGS sequence"/>
</dbReference>
<feature type="compositionally biased region" description="Polar residues" evidence="4">
    <location>
        <begin position="1481"/>
        <end position="1515"/>
    </location>
</feature>
<sequence length="1593" mass="173315">MGCCFSKELNPGLQNERSSLIQSPLHNGLNEATEQVRQHAASLAQHVCLEEEEKCVRDGQTDVKALEDEEGHPELNSGSWTEAVMSSRDCDTQTEKDLKPATPHEEKEAIIIANTKTNTETIASVTRIDRPSSGPAPYLEVPTESPSKQRILDNSKLKALWFCQLPEKQTASYQPAVANLTSTAGRLKEGGSPHAQPRGVSVRQETQGEPSEAAGQEEDGGEASISTAELCHVTESKSRTFYSICSIDAEDLEHDRENSQLQATGAAGSVCGAGAEADVQPCIGEHPVSSQSRAFKVSEPSSVEDSEMSSKSHDEEVVHLQSLAAKEVNTQISLSAEQTASPEHAIQQGDARPLTSCQDPQASIPDSCQFKVLDCLANDADAFACHVSNVTVPGNSECTHVEVKDRCAEAGTVNASEQRGQVRNQYKIKHSPEDQRATKRGREATEERVFDSQEKVDQGSDSDSGPHLHQSECKAKQDVIRFKSSSETPELNTYSLNPTSFNPYIKLQQMEAEEKEEKEDELHFPGQQMETEKSSLHSAAVPVTIHRGFSPEDGTGHSSTAATTLTEVSSVSTISSSSSPPTKTAVLPAHADLTQIDMVQQSGSVSLQAYSNQKVFELRNQEAEGMMFGDCQINDTSGLKTGSVPIDGGSKRAEPEIYQKHKLAERSHVFASLPEVGQNTSIPETDNEKCYRFPEQSDDCVSENESSSPPGPETPETIENYNHCPLTQPPPAEKETSAATSSTVPPSHFSFQTSDTEVGAAESGSRQIQQADPSNHEAEETTAEQLTCTEQLVGNPADRVEQNGYSTQAASEPTKICPSSVSSDCVNPLSETDMQQSLPELEDSSNRNDQIYYVKMETSPVELFDTSDAPSTCDGSKISDEHQIISFLSSGEGHPMTAVDPDQIDIYASTPSYEIHYLDQDAPPAAEESEKEGGMREMVSELLGEDADSSVCHLFPNPWLRLGLVESSEGWAQGASEGEPNRGDGQKDSKAELIPPGVSELQPTMALLGAYPYSTVMPHGSCVWDWHTDCSQSGPVAAPSLNPDAQVWTDPNFSFNVAEAGYQQPQQPWLQAPDDLANQEGYVPEFHMSMGLTESDPNPVEYQALTAEAPVANGEPTYPPVTDEIREELSRILESCLTREHLGSDLYLQSQMDNDQYVPVATLASLDKIKNLTTDLDLISDILKSMPLVQVAPCGQKVRPTQSRCVVILREIPNTTPHEEVEALFEGENLPKFVSCEFVNNDNLFITFKSESDAQQAYKYLREEVRVFKGKPIMARIKAKTMAFVSHNPKNGYRPIQMDQCSNHYASYLPSTTFQQPCPSHIPTKQLFDISSDLWSSAATGYQECAEQSHLMMNDLISGLAAVANFKPYNQQRQRRGSRLSNCGDRWHNDSSQSSEQPLVDHTSSTTKQARGRSRGGVHRQSRGGRTEANRQVQSASSERGRRGNFSNRRREHARSWERSSQNSQNPSSPVRQSSPPPELTLTSFPPLSTGNAAIATTSATVSNIEDPVQSSTSPLPAVSEEPQPVAQQSETGSAEMTSEAKPGLLSEEAATDSKKPSYAEICQRASGSESGLPADQSPPAASQASEPTPPVI</sequence>
<dbReference type="GO" id="GO:0003730">
    <property type="term" value="F:mRNA 3'-UTR binding"/>
    <property type="evidence" value="ECO:0007669"/>
    <property type="project" value="TreeGrafter"/>
</dbReference>
<protein>
    <submittedName>
        <fullName evidence="6">(Atlantic silverside) hypothetical protein</fullName>
    </submittedName>
</protein>
<keyword evidence="1" id="KW-0597">Phosphoprotein</keyword>
<feature type="compositionally biased region" description="Low complexity" evidence="4">
    <location>
        <begin position="1459"/>
        <end position="1474"/>
    </location>
</feature>
<evidence type="ECO:0000256" key="1">
    <source>
        <dbReference type="ARBA" id="ARBA00022553"/>
    </source>
</evidence>
<feature type="region of interest" description="Disordered" evidence="4">
    <location>
        <begin position="695"/>
        <end position="823"/>
    </location>
</feature>
<dbReference type="PANTHER" id="PTHR22792">
    <property type="entry name" value="LUPUS LA PROTEIN-RELATED"/>
    <property type="match status" value="1"/>
</dbReference>
<feature type="compositionally biased region" description="Basic and acidic residues" evidence="4">
    <location>
        <begin position="979"/>
        <end position="991"/>
    </location>
</feature>
<dbReference type="EMBL" id="CAJRST010006668">
    <property type="protein sequence ID" value="CAG5896066.1"/>
    <property type="molecule type" value="Genomic_DNA"/>
</dbReference>
<evidence type="ECO:0000313" key="6">
    <source>
        <dbReference type="EMBL" id="CAG5896066.1"/>
    </source>
</evidence>